<dbReference type="STRING" id="1182568.SU48_08065"/>
<organism evidence="1 2">
    <name type="scientific">Deinococcus puniceus</name>
    <dbReference type="NCBI Taxonomy" id="1182568"/>
    <lineage>
        <taxon>Bacteria</taxon>
        <taxon>Thermotogati</taxon>
        <taxon>Deinococcota</taxon>
        <taxon>Deinococci</taxon>
        <taxon>Deinococcales</taxon>
        <taxon>Deinococcaceae</taxon>
        <taxon>Deinococcus</taxon>
    </lineage>
</organism>
<keyword evidence="2" id="KW-1185">Reference proteome</keyword>
<gene>
    <name evidence="1" type="ORF">SU48_08065</name>
</gene>
<evidence type="ECO:0000313" key="2">
    <source>
        <dbReference type="Proteomes" id="UP000077363"/>
    </source>
</evidence>
<accession>A0A172T9M2</accession>
<evidence type="ECO:0000313" key="1">
    <source>
        <dbReference type="EMBL" id="ANE43728.1"/>
    </source>
</evidence>
<reference evidence="1 2" key="1">
    <citation type="submission" date="2015-01" db="EMBL/GenBank/DDBJ databases">
        <title>Deinococcus puniceus/DY1/ whole genome sequencing.</title>
        <authorList>
            <person name="Kim M.K."/>
            <person name="Srinivasan S."/>
            <person name="Lee J.-J."/>
        </authorList>
    </citation>
    <scope>NUCLEOTIDE SEQUENCE [LARGE SCALE GENOMIC DNA]</scope>
    <source>
        <strain evidence="1 2">DY1</strain>
    </source>
</reference>
<dbReference type="Proteomes" id="UP000077363">
    <property type="component" value="Chromosome"/>
</dbReference>
<dbReference type="KEGG" id="dpu:SU48_08065"/>
<dbReference type="AlphaFoldDB" id="A0A172T9M2"/>
<dbReference type="PATRIC" id="fig|1182568.3.peg.1675"/>
<dbReference type="RefSeq" id="WP_064014797.1">
    <property type="nucleotide sequence ID" value="NZ_CP011387.1"/>
</dbReference>
<sequence length="172" mass="18664">MTLPKADRPTRPLPAKPAGYVELARYSSLGRLWGLLGGALRAGREISIVRGDSPDLCRRRIAGYALPGAALFLDTARLLSQLEDGFETHPALLALLSGDADPLRAELNAHFELQLNFVVALTAGRDLIVRPEFKYLPTVPGLSTLPAQLALVPRRLGRDELHLLLQRACGLA</sequence>
<name>A0A172T9M2_9DEIO</name>
<dbReference type="OrthoDB" id="70033at2"/>
<proteinExistence type="predicted"/>
<protein>
    <submittedName>
        <fullName evidence="1">Uncharacterized protein</fullName>
    </submittedName>
</protein>
<dbReference type="EMBL" id="CP011387">
    <property type="protein sequence ID" value="ANE43728.1"/>
    <property type="molecule type" value="Genomic_DNA"/>
</dbReference>